<keyword evidence="6 12" id="KW-0479">Metal-binding</keyword>
<evidence type="ECO:0000256" key="10">
    <source>
        <dbReference type="ARBA" id="ARBA00023033"/>
    </source>
</evidence>
<dbReference type="PANTHER" id="PTHR24305">
    <property type="entry name" value="CYTOCHROME P450"/>
    <property type="match status" value="1"/>
</dbReference>
<evidence type="ECO:0000256" key="4">
    <source>
        <dbReference type="ARBA" id="ARBA00022617"/>
    </source>
</evidence>
<gene>
    <name evidence="16" type="ORF">EDD36DRAFT_488437</name>
</gene>
<dbReference type="Proteomes" id="UP001203852">
    <property type="component" value="Unassembled WGS sequence"/>
</dbReference>
<evidence type="ECO:0000256" key="13">
    <source>
        <dbReference type="RuleBase" id="RU000461"/>
    </source>
</evidence>
<evidence type="ECO:0000313" key="17">
    <source>
        <dbReference type="Proteomes" id="UP001203852"/>
    </source>
</evidence>
<dbReference type="Gene3D" id="1.10.630.10">
    <property type="entry name" value="Cytochrome P450"/>
    <property type="match status" value="1"/>
</dbReference>
<evidence type="ECO:0000256" key="14">
    <source>
        <dbReference type="SAM" id="MobiDB-lite"/>
    </source>
</evidence>
<feature type="region of interest" description="Disordered" evidence="14">
    <location>
        <begin position="171"/>
        <end position="190"/>
    </location>
</feature>
<dbReference type="SUPFAM" id="SSF48264">
    <property type="entry name" value="Cytochrome P450"/>
    <property type="match status" value="1"/>
</dbReference>
<dbReference type="CDD" id="cd11061">
    <property type="entry name" value="CYP67-like"/>
    <property type="match status" value="1"/>
</dbReference>
<comment type="cofactor">
    <cofactor evidence="1 12">
        <name>heme</name>
        <dbReference type="ChEBI" id="CHEBI:30413"/>
    </cofactor>
</comment>
<dbReference type="GO" id="GO:0016020">
    <property type="term" value="C:membrane"/>
    <property type="evidence" value="ECO:0007669"/>
    <property type="project" value="UniProtKB-SubCell"/>
</dbReference>
<sequence>MGLIAYAAQSTLRVFVFLSVLSVLTLIAFCIRRIYFHPLSEYPGPLLAKVTDLYAAYHAWKGDIHVDMWRQHQRYGPYVRYAPSRLNIENTTALKDIYVGSKNFQKSPNYRVLRHGAANSLTMINKTEHARRRRIISLGLSDAAVRSHEPTIMAHIKKCFDCISDTDERSLGLEPPMSPISPTSGPREPWTPPRNMSNWFNWLTFDIMGDVVFGVRYNLLASARHRQIPEAIEQSNVRVSVLLQSPIIRQIGRLDRWLFPKAIGARNQFLTFVGGLVDQCMKPECTPIARTVVSILRSSHDPLTGDKLTAKELLAESTTLCVAGADTSSTALAAIFFYLSHTPRAYQRLKREVRDAFESEDEIQTGPTLNKLRYLRACIDEALRMSPPAGSSLFRQVQPGGAVVDGQSFPAGVEVGVPIYGIHHNAEYFPAPFEFRPERWLEGESGNTEESVQQARSAFCPFSMGTRGCVGKGMAMVELSLAVAYAVFMFDFQIADGDETLKGWGFKGEFPLEDHITGSKLGPMLRFKPRDVLNSPVRTRPKMQLPRVVTQLQPGFRPRSASSPAIDFSAMWKEMQ</sequence>
<dbReference type="GO" id="GO:0004497">
    <property type="term" value="F:monooxygenase activity"/>
    <property type="evidence" value="ECO:0007669"/>
    <property type="project" value="UniProtKB-KW"/>
</dbReference>
<dbReference type="PRINTS" id="PR00385">
    <property type="entry name" value="P450"/>
</dbReference>
<evidence type="ECO:0000256" key="12">
    <source>
        <dbReference type="PIRSR" id="PIRSR602401-1"/>
    </source>
</evidence>
<feature type="transmembrane region" description="Helical" evidence="15">
    <location>
        <begin position="12"/>
        <end position="35"/>
    </location>
</feature>
<dbReference type="PANTHER" id="PTHR24305:SF237">
    <property type="entry name" value="CYTOCHROME P450 MONOOXYGENASE ATNE-RELATED"/>
    <property type="match status" value="1"/>
</dbReference>
<evidence type="ECO:0000256" key="2">
    <source>
        <dbReference type="ARBA" id="ARBA00004370"/>
    </source>
</evidence>
<evidence type="ECO:0000256" key="7">
    <source>
        <dbReference type="ARBA" id="ARBA00022989"/>
    </source>
</evidence>
<evidence type="ECO:0000256" key="8">
    <source>
        <dbReference type="ARBA" id="ARBA00023002"/>
    </source>
</evidence>
<comment type="subcellular location">
    <subcellularLocation>
        <location evidence="2">Membrane</location>
    </subcellularLocation>
</comment>
<dbReference type="PRINTS" id="PR00463">
    <property type="entry name" value="EP450I"/>
</dbReference>
<keyword evidence="8 13" id="KW-0560">Oxidoreductase</keyword>
<dbReference type="EMBL" id="MU404354">
    <property type="protein sequence ID" value="KAI1613403.1"/>
    <property type="molecule type" value="Genomic_DNA"/>
</dbReference>
<organism evidence="16 17">
    <name type="scientific">Exophiala viscosa</name>
    <dbReference type="NCBI Taxonomy" id="2486360"/>
    <lineage>
        <taxon>Eukaryota</taxon>
        <taxon>Fungi</taxon>
        <taxon>Dikarya</taxon>
        <taxon>Ascomycota</taxon>
        <taxon>Pezizomycotina</taxon>
        <taxon>Eurotiomycetes</taxon>
        <taxon>Chaetothyriomycetidae</taxon>
        <taxon>Chaetothyriales</taxon>
        <taxon>Herpotrichiellaceae</taxon>
        <taxon>Exophiala</taxon>
    </lineage>
</organism>
<keyword evidence="9 12" id="KW-0408">Iron</keyword>
<dbReference type="Pfam" id="PF00067">
    <property type="entry name" value="p450"/>
    <property type="match status" value="1"/>
</dbReference>
<dbReference type="FunFam" id="1.10.630.10:FF:000063">
    <property type="entry name" value="Cytochrome P450 monooxygenase"/>
    <property type="match status" value="1"/>
</dbReference>
<dbReference type="InterPro" id="IPR001128">
    <property type="entry name" value="Cyt_P450"/>
</dbReference>
<evidence type="ECO:0000256" key="9">
    <source>
        <dbReference type="ARBA" id="ARBA00023004"/>
    </source>
</evidence>
<keyword evidence="11 15" id="KW-0472">Membrane</keyword>
<evidence type="ECO:0000256" key="3">
    <source>
        <dbReference type="ARBA" id="ARBA00010617"/>
    </source>
</evidence>
<reference evidence="16" key="1">
    <citation type="journal article" date="2022" name="bioRxiv">
        <title>Deciphering the potential niche of two novel black yeast fungi from a biological soil crust based on their genomes, phenotypes, and melanin regulation.</title>
        <authorList>
            <consortium name="DOE Joint Genome Institute"/>
            <person name="Carr E.C."/>
            <person name="Barton Q."/>
            <person name="Grambo S."/>
            <person name="Sullivan M."/>
            <person name="Renfro C.M."/>
            <person name="Kuo A."/>
            <person name="Pangilinan J."/>
            <person name="Lipzen A."/>
            <person name="Keymanesh K."/>
            <person name="Savage E."/>
            <person name="Barry K."/>
            <person name="Grigoriev I.V."/>
            <person name="Riekhof W.R."/>
            <person name="Harris S.S."/>
        </authorList>
    </citation>
    <scope>NUCLEOTIDE SEQUENCE</scope>
    <source>
        <strain evidence="16">JF 03-4F</strain>
    </source>
</reference>
<comment type="similarity">
    <text evidence="3 13">Belongs to the cytochrome P450 family.</text>
</comment>
<dbReference type="GO" id="GO:0020037">
    <property type="term" value="F:heme binding"/>
    <property type="evidence" value="ECO:0007669"/>
    <property type="project" value="InterPro"/>
</dbReference>
<dbReference type="InterPro" id="IPR002401">
    <property type="entry name" value="Cyt_P450_E_grp-I"/>
</dbReference>
<comment type="caution">
    <text evidence="16">The sequence shown here is derived from an EMBL/GenBank/DDBJ whole genome shotgun (WGS) entry which is preliminary data.</text>
</comment>
<dbReference type="InterPro" id="IPR017972">
    <property type="entry name" value="Cyt_P450_CS"/>
</dbReference>
<dbReference type="InterPro" id="IPR050121">
    <property type="entry name" value="Cytochrome_P450_monoxygenase"/>
</dbReference>
<evidence type="ECO:0000256" key="5">
    <source>
        <dbReference type="ARBA" id="ARBA00022692"/>
    </source>
</evidence>
<evidence type="ECO:0000256" key="6">
    <source>
        <dbReference type="ARBA" id="ARBA00022723"/>
    </source>
</evidence>
<proteinExistence type="inferred from homology"/>
<dbReference type="AlphaFoldDB" id="A0AAN6IDF0"/>
<keyword evidence="5 15" id="KW-0812">Transmembrane</keyword>
<evidence type="ECO:0000313" key="16">
    <source>
        <dbReference type="EMBL" id="KAI1613403.1"/>
    </source>
</evidence>
<keyword evidence="4 12" id="KW-0349">Heme</keyword>
<dbReference type="GO" id="GO:0005506">
    <property type="term" value="F:iron ion binding"/>
    <property type="evidence" value="ECO:0007669"/>
    <property type="project" value="InterPro"/>
</dbReference>
<protein>
    <submittedName>
        <fullName evidence="16">Cytochrome P450 3A31</fullName>
    </submittedName>
</protein>
<name>A0AAN6IDF0_9EURO</name>
<dbReference type="GO" id="GO:1902181">
    <property type="term" value="P:verruculogen biosynthetic process"/>
    <property type="evidence" value="ECO:0007669"/>
    <property type="project" value="UniProtKB-ARBA"/>
</dbReference>
<evidence type="ECO:0000256" key="1">
    <source>
        <dbReference type="ARBA" id="ARBA00001971"/>
    </source>
</evidence>
<dbReference type="GO" id="GO:0016705">
    <property type="term" value="F:oxidoreductase activity, acting on paired donors, with incorporation or reduction of molecular oxygen"/>
    <property type="evidence" value="ECO:0007669"/>
    <property type="project" value="InterPro"/>
</dbReference>
<accession>A0AAN6IDF0</accession>
<keyword evidence="17" id="KW-1185">Reference proteome</keyword>
<keyword evidence="7 15" id="KW-1133">Transmembrane helix</keyword>
<evidence type="ECO:0000256" key="11">
    <source>
        <dbReference type="ARBA" id="ARBA00023136"/>
    </source>
</evidence>
<dbReference type="InterPro" id="IPR036396">
    <property type="entry name" value="Cyt_P450_sf"/>
</dbReference>
<feature type="binding site" description="axial binding residue" evidence="12">
    <location>
        <position position="469"/>
    </location>
    <ligand>
        <name>heme</name>
        <dbReference type="ChEBI" id="CHEBI:30413"/>
    </ligand>
    <ligandPart>
        <name>Fe</name>
        <dbReference type="ChEBI" id="CHEBI:18248"/>
    </ligandPart>
</feature>
<keyword evidence="10 13" id="KW-0503">Monooxygenase</keyword>
<evidence type="ECO:0000256" key="15">
    <source>
        <dbReference type="SAM" id="Phobius"/>
    </source>
</evidence>
<dbReference type="PROSITE" id="PS00086">
    <property type="entry name" value="CYTOCHROME_P450"/>
    <property type="match status" value="1"/>
</dbReference>